<comment type="caution">
    <text evidence="2">The sequence shown here is derived from an EMBL/GenBank/DDBJ whole genome shotgun (WGS) entry which is preliminary data.</text>
</comment>
<dbReference type="Proteomes" id="UP000094527">
    <property type="component" value="Unassembled WGS sequence"/>
</dbReference>
<gene>
    <name evidence="2" type="ORF">Ocin01_14541</name>
</gene>
<feature type="region of interest" description="Disordered" evidence="1">
    <location>
        <begin position="165"/>
        <end position="191"/>
    </location>
</feature>
<evidence type="ECO:0000313" key="3">
    <source>
        <dbReference type="Proteomes" id="UP000094527"/>
    </source>
</evidence>
<reference evidence="2 3" key="1">
    <citation type="journal article" date="2016" name="Genome Biol. Evol.">
        <title>Gene Family Evolution Reflects Adaptation to Soil Environmental Stressors in the Genome of the Collembolan Orchesella cincta.</title>
        <authorList>
            <person name="Faddeeva-Vakhrusheva A."/>
            <person name="Derks M.F."/>
            <person name="Anvar S.Y."/>
            <person name="Agamennone V."/>
            <person name="Suring W."/>
            <person name="Smit S."/>
            <person name="van Straalen N.M."/>
            <person name="Roelofs D."/>
        </authorList>
    </citation>
    <scope>NUCLEOTIDE SEQUENCE [LARGE SCALE GENOMIC DNA]</scope>
    <source>
        <tissue evidence="2">Mixed pool</tissue>
    </source>
</reference>
<feature type="compositionally biased region" description="Basic residues" evidence="1">
    <location>
        <begin position="117"/>
        <end position="128"/>
    </location>
</feature>
<feature type="compositionally biased region" description="Pro residues" evidence="1">
    <location>
        <begin position="1"/>
        <end position="10"/>
    </location>
</feature>
<evidence type="ECO:0000313" key="2">
    <source>
        <dbReference type="EMBL" id="ODM92142.1"/>
    </source>
</evidence>
<protein>
    <submittedName>
        <fullName evidence="2">Uncharacterized protein</fullName>
    </submittedName>
</protein>
<feature type="compositionally biased region" description="Basic residues" evidence="1">
    <location>
        <begin position="179"/>
        <end position="191"/>
    </location>
</feature>
<accession>A0A1D2MGW9</accession>
<proteinExistence type="predicted"/>
<dbReference type="AlphaFoldDB" id="A0A1D2MGW9"/>
<dbReference type="EMBL" id="LJIJ01001321">
    <property type="protein sequence ID" value="ODM92142.1"/>
    <property type="molecule type" value="Genomic_DNA"/>
</dbReference>
<name>A0A1D2MGW9_ORCCI</name>
<sequence>MTTKMPPPSQPAQRPVPVKKSLRLWVKNNGHVIRKKKRFSYVYPRTVEAAKDPFECATGKNKMFFLIAIDLFPESKIIRPDNSDSETEVEETNQNASESQPPPSKVDSQPLPEKPERKRKILRKRTKKVDKPEPDPLPIVANSLKPHNPEITLGLCNTVEKVKPQKPVESQGVKGNSPRIRKRSTPTKSKKTGIIITETNNENETECSRLLQLQENTSLSKSNENSNKIDELVKDNSWLTTRKKTTAVPNIVNSFNKIVQTCSETGVVSFSLSKKPRQSRS</sequence>
<organism evidence="2 3">
    <name type="scientific">Orchesella cincta</name>
    <name type="common">Springtail</name>
    <name type="synonym">Podura cincta</name>
    <dbReference type="NCBI Taxonomy" id="48709"/>
    <lineage>
        <taxon>Eukaryota</taxon>
        <taxon>Metazoa</taxon>
        <taxon>Ecdysozoa</taxon>
        <taxon>Arthropoda</taxon>
        <taxon>Hexapoda</taxon>
        <taxon>Collembola</taxon>
        <taxon>Entomobryomorpha</taxon>
        <taxon>Entomobryoidea</taxon>
        <taxon>Orchesellidae</taxon>
        <taxon>Orchesellinae</taxon>
        <taxon>Orchesella</taxon>
    </lineage>
</organism>
<feature type="region of interest" description="Disordered" evidence="1">
    <location>
        <begin position="78"/>
        <end position="145"/>
    </location>
</feature>
<evidence type="ECO:0000256" key="1">
    <source>
        <dbReference type="SAM" id="MobiDB-lite"/>
    </source>
</evidence>
<feature type="region of interest" description="Disordered" evidence="1">
    <location>
        <begin position="1"/>
        <end position="21"/>
    </location>
</feature>
<keyword evidence="3" id="KW-1185">Reference proteome</keyword>